<feature type="region of interest" description="Disordered" evidence="7">
    <location>
        <begin position="324"/>
        <end position="403"/>
    </location>
</feature>
<accession>A0A317RBP9</accession>
<dbReference type="PRINTS" id="PR01441">
    <property type="entry name" value="CELLSNTHASEC"/>
</dbReference>
<comment type="pathway">
    <text evidence="1">Glycan metabolism; bacterial cellulose biosynthesis.</text>
</comment>
<comment type="caution">
    <text evidence="9">The sequence shown here is derived from an EMBL/GenBank/DDBJ whole genome shotgun (WGS) entry which is preliminary data.</text>
</comment>
<feature type="repeat" description="TPR" evidence="6">
    <location>
        <begin position="150"/>
        <end position="183"/>
    </location>
</feature>
<keyword evidence="10" id="KW-1185">Reference proteome</keyword>
<dbReference type="Pfam" id="PF05420">
    <property type="entry name" value="BCSC_C"/>
    <property type="match status" value="1"/>
</dbReference>
<proteinExistence type="predicted"/>
<evidence type="ECO:0000256" key="2">
    <source>
        <dbReference type="ARBA" id="ARBA00022729"/>
    </source>
</evidence>
<evidence type="ECO:0000256" key="5">
    <source>
        <dbReference type="ARBA" id="ARBA00022916"/>
    </source>
</evidence>
<protein>
    <submittedName>
        <fullName evidence="9">Tetratricopeptide repeat protein</fullName>
    </submittedName>
</protein>
<dbReference type="InterPro" id="IPR019734">
    <property type="entry name" value="TPR_rpt"/>
</dbReference>
<dbReference type="InterPro" id="IPR003921">
    <property type="entry name" value="Cell_synth_C"/>
</dbReference>
<dbReference type="InterPro" id="IPR008410">
    <property type="entry name" value="BCSC_C"/>
</dbReference>
<dbReference type="InterPro" id="IPR011990">
    <property type="entry name" value="TPR-like_helical_dom_sf"/>
</dbReference>
<dbReference type="PROSITE" id="PS50005">
    <property type="entry name" value="TPR"/>
    <property type="match status" value="1"/>
</dbReference>
<dbReference type="SUPFAM" id="SSF48452">
    <property type="entry name" value="TPR-like"/>
    <property type="match status" value="1"/>
</dbReference>
<dbReference type="EMBL" id="QGUB01000003">
    <property type="protein sequence ID" value="PWW46798.1"/>
    <property type="molecule type" value="Genomic_DNA"/>
</dbReference>
<dbReference type="GO" id="GO:0030244">
    <property type="term" value="P:cellulose biosynthetic process"/>
    <property type="evidence" value="ECO:0007669"/>
    <property type="project" value="UniProtKB-KW"/>
</dbReference>
<evidence type="ECO:0000256" key="6">
    <source>
        <dbReference type="PROSITE-ProRule" id="PRU00339"/>
    </source>
</evidence>
<dbReference type="AlphaFoldDB" id="A0A317RBP9"/>
<evidence type="ECO:0000313" key="10">
    <source>
        <dbReference type="Proteomes" id="UP000246483"/>
    </source>
</evidence>
<organism evidence="9 10">
    <name type="scientific">Melaminivora alkalimesophila</name>
    <dbReference type="NCBI Taxonomy" id="1165852"/>
    <lineage>
        <taxon>Bacteria</taxon>
        <taxon>Pseudomonadati</taxon>
        <taxon>Pseudomonadota</taxon>
        <taxon>Betaproteobacteria</taxon>
        <taxon>Burkholderiales</taxon>
        <taxon>Comamonadaceae</taxon>
        <taxon>Melaminivora</taxon>
    </lineage>
</organism>
<evidence type="ECO:0000259" key="8">
    <source>
        <dbReference type="Pfam" id="PF05420"/>
    </source>
</evidence>
<keyword evidence="3" id="KW-0677">Repeat</keyword>
<reference evidence="9 10" key="1">
    <citation type="submission" date="2018-05" db="EMBL/GenBank/DDBJ databases">
        <title>Genomic Encyclopedia of Type Strains, Phase IV (KMG-IV): sequencing the most valuable type-strain genomes for metagenomic binning, comparative biology and taxonomic classification.</title>
        <authorList>
            <person name="Goeker M."/>
        </authorList>
    </citation>
    <scope>NUCLEOTIDE SEQUENCE [LARGE SCALE GENOMIC DNA]</scope>
    <source>
        <strain evidence="9 10">DSM 26006</strain>
    </source>
</reference>
<keyword evidence="2" id="KW-0732">Signal</keyword>
<keyword evidence="4 6" id="KW-0802">TPR repeat</keyword>
<dbReference type="Gene3D" id="1.25.40.10">
    <property type="entry name" value="Tetratricopeptide repeat domain"/>
    <property type="match status" value="1"/>
</dbReference>
<dbReference type="UniPathway" id="UPA00694"/>
<dbReference type="Proteomes" id="UP000246483">
    <property type="component" value="Unassembled WGS sequence"/>
</dbReference>
<sequence>MWVHVQAEAASALAREGRVQQAQSVLMQAEPFIGQEPELLGAVALAWADVGDPNRALAMVRDMLARTPRPEVGLRLQYAAALLKTQQDVELAGVLRQLQDTPMSAQDRRSFEDIRVGYILRQVDGLRQAGDLAGAYDMLAPLLAERPQDPEVVGALARMYADHGDHAQAMGLYQRLLERDPRNVGLLLAAANTATGAKDHAYAESAVQIALQIAPQDPDVLTTAGRVYRAKGQASKAGQYFAAAIEAENRQRAQLMVAAGQGGGPAVPGAAGANPFRRGAAQSVWGGRPVLPVGYAAAAPAPQPFIPQPAGVARFAVPPAPPAPNPATYYGDTPAAAPTPPASAGRAPARSNGTPAAGQRTPQEAGPPSTHYLPVPGAAPAAPLPSSSPWAAAPLAPPNPAAAARPRTALDELAELQEGRATTLSVGVVGRARQGEAGLSRLTDMQAPVELKFPAGDGMMAVRVTPTGVGAGTPDTSYGTLSRFGAGPATALDMPTRSPGSQSDGGVGLGIAYETERLAVDVGTLPLGFRQVDVMGGLRYRADLSEQVSLTGELSRRPVTDSLLSFAGARDARTGEKWGAVSSNGARLDLTWDDGDFGAYVIGAAHALQGRNVQSNTRVELGGGMYWRVHQTPDSAFTAGLNVTGLGYRKNLRYFTYGHGGYFSPQQFLAMSVPFDWAQRSGRLSYQVRGALGVQYFKEDAAPYFPTNRARQAAAAQAASDAAAFGEVGTSSTAIYPGQSKTGLGYSLGLAMEYQLHPQLFVGSHLALDNARNYRQFTGGLYMRYALQPYGGRQALPVAPLKSPYAF</sequence>
<feature type="domain" description="Cellulose synthase operon C C-terminal" evidence="8">
    <location>
        <begin position="440"/>
        <end position="787"/>
    </location>
</feature>
<dbReference type="GO" id="GO:0019867">
    <property type="term" value="C:outer membrane"/>
    <property type="evidence" value="ECO:0007669"/>
    <property type="project" value="InterPro"/>
</dbReference>
<dbReference type="SMART" id="SM00028">
    <property type="entry name" value="TPR"/>
    <property type="match status" value="3"/>
</dbReference>
<evidence type="ECO:0000256" key="3">
    <source>
        <dbReference type="ARBA" id="ARBA00022737"/>
    </source>
</evidence>
<name>A0A317RBP9_9BURK</name>
<evidence type="ECO:0000256" key="4">
    <source>
        <dbReference type="ARBA" id="ARBA00022803"/>
    </source>
</evidence>
<evidence type="ECO:0000256" key="7">
    <source>
        <dbReference type="SAM" id="MobiDB-lite"/>
    </source>
</evidence>
<dbReference type="Pfam" id="PF14559">
    <property type="entry name" value="TPR_19"/>
    <property type="match status" value="1"/>
</dbReference>
<evidence type="ECO:0000256" key="1">
    <source>
        <dbReference type="ARBA" id="ARBA00005186"/>
    </source>
</evidence>
<evidence type="ECO:0000313" key="9">
    <source>
        <dbReference type="EMBL" id="PWW46798.1"/>
    </source>
</evidence>
<feature type="compositionally biased region" description="Low complexity" evidence="7">
    <location>
        <begin position="373"/>
        <end position="394"/>
    </location>
</feature>
<feature type="compositionally biased region" description="Low complexity" evidence="7">
    <location>
        <begin position="326"/>
        <end position="351"/>
    </location>
</feature>
<dbReference type="GO" id="GO:0006011">
    <property type="term" value="P:UDP-alpha-D-glucose metabolic process"/>
    <property type="evidence" value="ECO:0007669"/>
    <property type="project" value="InterPro"/>
</dbReference>
<gene>
    <name evidence="9" type="ORF">DFR36_10373</name>
</gene>
<keyword evidence="5" id="KW-0135">Cellulose biosynthesis</keyword>